<feature type="region of interest" description="Disordered" evidence="1">
    <location>
        <begin position="237"/>
        <end position="284"/>
    </location>
</feature>
<protein>
    <submittedName>
        <fullName evidence="2">Uncharacterized protein</fullName>
    </submittedName>
</protein>
<keyword evidence="3" id="KW-1185">Reference proteome</keyword>
<sequence length="432" mass="42275">MTTAISGNRPLMPTAAMAPSESLAQKTVLPVEVSAKRLVSNLQDLTSFAPAGKVAAGMPALLGGAAGAVGQKALGAQAALGTALDALATAQAGLQQVAGLASGGLAQFAGLQGAATSALAGAAQMPMNIANQVASAFNGGSGARQLDVLQGMAHSQGALSPANVEAGAYSADQLGQEYADPSQYGAYADPGLEAAYADPGLEAAYADPSAGDLSQFFGAAELAGGAADLVGGVADLADLRKPSGPQGKPSAPQTQSPSKPSGPEAKPSAPDAKPSAPDVKASSFANKADDLAKGALKTGGKALGRFVPGANIAIAGLDIANAVQTFKDPNASVGDKVTSGIVAGGSALAATNIPIVSQLGGAISTGVSLGSEVVKNFGGEIKDTAKKVGEGIKDTAEKVGEGIKDTAEKVGEGIKDTAKKVGEGVKDFFKGW</sequence>
<dbReference type="RefSeq" id="WP_093521135.1">
    <property type="nucleotide sequence ID" value="NZ_FOIJ01000007.1"/>
</dbReference>
<accession>A0A1I0JFE2</accession>
<reference evidence="3" key="1">
    <citation type="submission" date="2016-10" db="EMBL/GenBank/DDBJ databases">
        <authorList>
            <person name="Varghese N."/>
            <person name="Submissions S."/>
        </authorList>
    </citation>
    <scope>NUCLEOTIDE SEQUENCE [LARGE SCALE GENOMIC DNA]</scope>
    <source>
        <strain evidence="3">DSM 16858</strain>
    </source>
</reference>
<dbReference type="AlphaFoldDB" id="A0A1I0JFE2"/>
<evidence type="ECO:0000313" key="3">
    <source>
        <dbReference type="Proteomes" id="UP000199181"/>
    </source>
</evidence>
<evidence type="ECO:0000313" key="2">
    <source>
        <dbReference type="EMBL" id="SEU08601.1"/>
    </source>
</evidence>
<dbReference type="Proteomes" id="UP000199181">
    <property type="component" value="Unassembled WGS sequence"/>
</dbReference>
<evidence type="ECO:0000256" key="1">
    <source>
        <dbReference type="SAM" id="MobiDB-lite"/>
    </source>
</evidence>
<dbReference type="Gene3D" id="1.20.120.20">
    <property type="entry name" value="Apolipoprotein"/>
    <property type="match status" value="1"/>
</dbReference>
<organism evidence="2 3">
    <name type="scientific">Stigmatella erecta</name>
    <dbReference type="NCBI Taxonomy" id="83460"/>
    <lineage>
        <taxon>Bacteria</taxon>
        <taxon>Pseudomonadati</taxon>
        <taxon>Myxococcota</taxon>
        <taxon>Myxococcia</taxon>
        <taxon>Myxococcales</taxon>
        <taxon>Cystobacterineae</taxon>
        <taxon>Archangiaceae</taxon>
        <taxon>Stigmatella</taxon>
    </lineage>
</organism>
<feature type="compositionally biased region" description="Low complexity" evidence="1">
    <location>
        <begin position="265"/>
        <end position="278"/>
    </location>
</feature>
<proteinExistence type="predicted"/>
<dbReference type="EMBL" id="FOIJ01000007">
    <property type="protein sequence ID" value="SEU08601.1"/>
    <property type="molecule type" value="Genomic_DNA"/>
</dbReference>
<gene>
    <name evidence="2" type="ORF">SAMN05443639_107206</name>
</gene>
<name>A0A1I0JFE2_9BACT</name>